<evidence type="ECO:0000256" key="6">
    <source>
        <dbReference type="ARBA" id="ARBA00022801"/>
    </source>
</evidence>
<dbReference type="GO" id="GO:0046872">
    <property type="term" value="F:metal ion binding"/>
    <property type="evidence" value="ECO:0007669"/>
    <property type="project" value="UniProtKB-KW"/>
</dbReference>
<dbReference type="PANTHER" id="PTHR22930">
    <property type="match status" value="1"/>
</dbReference>
<gene>
    <name evidence="10" type="ORF">RchiOBHm_Chr2g0103971</name>
</gene>
<dbReference type="InterPro" id="IPR027806">
    <property type="entry name" value="HARBI1_dom"/>
</dbReference>
<evidence type="ECO:0000256" key="3">
    <source>
        <dbReference type="ARBA" id="ARBA00006958"/>
    </source>
</evidence>
<feature type="domain" description="DDE Tnp4" evidence="8">
    <location>
        <begin position="173"/>
        <end position="253"/>
    </location>
</feature>
<dbReference type="AlphaFoldDB" id="A0A2P6RN16"/>
<dbReference type="GO" id="GO:0005634">
    <property type="term" value="C:nucleus"/>
    <property type="evidence" value="ECO:0007669"/>
    <property type="project" value="UniProtKB-SubCell"/>
</dbReference>
<sequence length="253" mass="28989">MNNSEVDEVEEEIFLRSVQFNALLIQHYYMNYVYKTPCMVSSQTGNKWIMEVLQGNDSRCYNAFRMQKEVFYRLCSDLEVQFGVLGSNRTSHIEVMGMLLWCLGQGCGIRLVAERFQHSNETVSRYLGQALDHVCKLGKHIMRPSENEFNGVASEIMRDNRYMPHFKDCVGAIDGVHIPASIAPEKQIPYIGRKGIPTQNVMVTCNFNMQFIYVCAGWEGSDHDTRVFLSVLRDPEMNFPKPPPGKYYVVDSG</sequence>
<protein>
    <submittedName>
        <fullName evidence="10">Putative harbinger transposase-derived nuclease domain-containing protein</fullName>
    </submittedName>
</protein>
<organism evidence="10 11">
    <name type="scientific">Rosa chinensis</name>
    <name type="common">China rose</name>
    <dbReference type="NCBI Taxonomy" id="74649"/>
    <lineage>
        <taxon>Eukaryota</taxon>
        <taxon>Viridiplantae</taxon>
        <taxon>Streptophyta</taxon>
        <taxon>Embryophyta</taxon>
        <taxon>Tracheophyta</taxon>
        <taxon>Spermatophyta</taxon>
        <taxon>Magnoliopsida</taxon>
        <taxon>eudicotyledons</taxon>
        <taxon>Gunneridae</taxon>
        <taxon>Pentapetalae</taxon>
        <taxon>rosids</taxon>
        <taxon>fabids</taxon>
        <taxon>Rosales</taxon>
        <taxon>Rosaceae</taxon>
        <taxon>Rosoideae</taxon>
        <taxon>Rosoideae incertae sedis</taxon>
        <taxon>Rosa</taxon>
    </lineage>
</organism>
<proteinExistence type="inferred from homology"/>
<name>A0A2P6RN16_ROSCH</name>
<accession>A0A2P6RN16</accession>
<evidence type="ECO:0000256" key="1">
    <source>
        <dbReference type="ARBA" id="ARBA00001968"/>
    </source>
</evidence>
<keyword evidence="4" id="KW-0540">Nuclease</keyword>
<comment type="similarity">
    <text evidence="3">Belongs to the HARBI1 family.</text>
</comment>
<keyword evidence="6" id="KW-0378">Hydrolase</keyword>
<comment type="cofactor">
    <cofactor evidence="1">
        <name>a divalent metal cation</name>
        <dbReference type="ChEBI" id="CHEBI:60240"/>
    </cofactor>
</comment>
<reference evidence="10 11" key="1">
    <citation type="journal article" date="2018" name="Nat. Genet.">
        <title>The Rosa genome provides new insights in the design of modern roses.</title>
        <authorList>
            <person name="Bendahmane M."/>
        </authorList>
    </citation>
    <scope>NUCLEOTIDE SEQUENCE [LARGE SCALE GENOMIC DNA]</scope>
    <source>
        <strain evidence="11">cv. Old Blush</strain>
    </source>
</reference>
<keyword evidence="11" id="KW-1185">Reference proteome</keyword>
<evidence type="ECO:0000313" key="10">
    <source>
        <dbReference type="EMBL" id="PRQ47827.1"/>
    </source>
</evidence>
<keyword evidence="7" id="KW-0539">Nucleus</keyword>
<evidence type="ECO:0000256" key="2">
    <source>
        <dbReference type="ARBA" id="ARBA00004123"/>
    </source>
</evidence>
<dbReference type="Pfam" id="PF13359">
    <property type="entry name" value="DDE_Tnp_4"/>
    <property type="match status" value="1"/>
</dbReference>
<dbReference type="Gramene" id="PRQ47827">
    <property type="protein sequence ID" value="PRQ47827"/>
    <property type="gene ID" value="RchiOBHm_Chr2g0103971"/>
</dbReference>
<dbReference type="GO" id="GO:0004518">
    <property type="term" value="F:nuclease activity"/>
    <property type="evidence" value="ECO:0007669"/>
    <property type="project" value="UniProtKB-KW"/>
</dbReference>
<dbReference type="Pfam" id="PF26138">
    <property type="entry name" value="DUF8040"/>
    <property type="match status" value="1"/>
</dbReference>
<comment type="caution">
    <text evidence="10">The sequence shown here is derived from an EMBL/GenBank/DDBJ whole genome shotgun (WGS) entry which is preliminary data.</text>
</comment>
<evidence type="ECO:0000256" key="7">
    <source>
        <dbReference type="ARBA" id="ARBA00023242"/>
    </source>
</evidence>
<dbReference type="STRING" id="74649.A0A2P6RN16"/>
<evidence type="ECO:0000256" key="4">
    <source>
        <dbReference type="ARBA" id="ARBA00022722"/>
    </source>
</evidence>
<evidence type="ECO:0000259" key="9">
    <source>
        <dbReference type="Pfam" id="PF26138"/>
    </source>
</evidence>
<feature type="domain" description="DUF8040" evidence="9">
    <location>
        <begin position="41"/>
        <end position="136"/>
    </location>
</feature>
<comment type="subcellular location">
    <subcellularLocation>
        <location evidence="2">Nucleus</location>
    </subcellularLocation>
</comment>
<dbReference type="OMA" id="NKWIMEV"/>
<evidence type="ECO:0000259" key="8">
    <source>
        <dbReference type="Pfam" id="PF13359"/>
    </source>
</evidence>
<dbReference type="InterPro" id="IPR058353">
    <property type="entry name" value="DUF8040"/>
</dbReference>
<evidence type="ECO:0000256" key="5">
    <source>
        <dbReference type="ARBA" id="ARBA00022723"/>
    </source>
</evidence>
<keyword evidence="5" id="KW-0479">Metal-binding</keyword>
<dbReference type="EMBL" id="PDCK01000040">
    <property type="protein sequence ID" value="PRQ47827.1"/>
    <property type="molecule type" value="Genomic_DNA"/>
</dbReference>
<dbReference type="GO" id="GO:0016787">
    <property type="term" value="F:hydrolase activity"/>
    <property type="evidence" value="ECO:0007669"/>
    <property type="project" value="UniProtKB-KW"/>
</dbReference>
<dbReference type="PANTHER" id="PTHR22930:SF221">
    <property type="entry name" value="NUCLEASE HARBI1"/>
    <property type="match status" value="1"/>
</dbReference>
<dbReference type="InterPro" id="IPR045249">
    <property type="entry name" value="HARBI1-like"/>
</dbReference>
<evidence type="ECO:0000313" key="11">
    <source>
        <dbReference type="Proteomes" id="UP000238479"/>
    </source>
</evidence>
<dbReference type="Proteomes" id="UP000238479">
    <property type="component" value="Chromosome 2"/>
</dbReference>